<dbReference type="EMBL" id="JACYFC010000002">
    <property type="protein sequence ID" value="MBD5770927.1"/>
    <property type="molecule type" value="Genomic_DNA"/>
</dbReference>
<reference evidence="4 5" key="1">
    <citation type="submission" date="2020-09" db="EMBL/GenBank/DDBJ databases">
        <title>Marinomonas sp. nov., isolated from the cysticercosis algae of Qingdao, China.</title>
        <authorList>
            <person name="Sun X."/>
        </authorList>
    </citation>
    <scope>NUCLEOTIDE SEQUENCE [LARGE SCALE GENOMIC DNA]</scope>
    <source>
        <strain evidence="4 5">SM2066</strain>
    </source>
</reference>
<dbReference type="Gene3D" id="3.40.50.2300">
    <property type="match status" value="1"/>
</dbReference>
<dbReference type="SUPFAM" id="SSF52172">
    <property type="entry name" value="CheY-like"/>
    <property type="match status" value="1"/>
</dbReference>
<keyword evidence="5" id="KW-1185">Reference proteome</keyword>
<dbReference type="RefSeq" id="WP_191594290.1">
    <property type="nucleotide sequence ID" value="NZ_JACYFC010000002.1"/>
</dbReference>
<feature type="domain" description="Response regulatory" evidence="3">
    <location>
        <begin position="19"/>
        <end position="138"/>
    </location>
</feature>
<name>A0ABR8P0W0_9GAMM</name>
<dbReference type="SMART" id="SM00448">
    <property type="entry name" value="REC"/>
    <property type="match status" value="1"/>
</dbReference>
<dbReference type="InterPro" id="IPR011006">
    <property type="entry name" value="CheY-like_superfamily"/>
</dbReference>
<dbReference type="PANTHER" id="PTHR45339:SF3">
    <property type="entry name" value="HISTIDINE KINASE"/>
    <property type="match status" value="1"/>
</dbReference>
<evidence type="ECO:0000259" key="3">
    <source>
        <dbReference type="PROSITE" id="PS50110"/>
    </source>
</evidence>
<dbReference type="CDD" id="cd17546">
    <property type="entry name" value="REC_hyHK_CKI1_RcsC-like"/>
    <property type="match status" value="1"/>
</dbReference>
<dbReference type="PANTHER" id="PTHR45339">
    <property type="entry name" value="HYBRID SIGNAL TRANSDUCTION HISTIDINE KINASE J"/>
    <property type="match status" value="1"/>
</dbReference>
<proteinExistence type="predicted"/>
<dbReference type="Pfam" id="PF00072">
    <property type="entry name" value="Response_reg"/>
    <property type="match status" value="1"/>
</dbReference>
<evidence type="ECO:0000313" key="5">
    <source>
        <dbReference type="Proteomes" id="UP000604161"/>
    </source>
</evidence>
<evidence type="ECO:0000313" key="4">
    <source>
        <dbReference type="EMBL" id="MBD5770927.1"/>
    </source>
</evidence>
<protein>
    <submittedName>
        <fullName evidence="4">Response regulator</fullName>
    </submittedName>
</protein>
<evidence type="ECO:0000256" key="2">
    <source>
        <dbReference type="PROSITE-ProRule" id="PRU00169"/>
    </source>
</evidence>
<accession>A0ABR8P0W0</accession>
<feature type="modified residue" description="4-aspartylphosphate" evidence="2">
    <location>
        <position position="68"/>
    </location>
</feature>
<dbReference type="PROSITE" id="PS50110">
    <property type="entry name" value="RESPONSE_REGULATORY"/>
    <property type="match status" value="1"/>
</dbReference>
<gene>
    <name evidence="4" type="ORF">IF202_07665</name>
</gene>
<keyword evidence="1 2" id="KW-0597">Phosphoprotein</keyword>
<sequence>MTEKHIEKTPEGRPTFHGRVLLAEDNLTNQIVARGLLNLYCVEVVIAENGQKAVEQAESTQFDLIFMDCQMPVMDGYEATRHIRQLKQGKTSPDVPIIALSANALKGDEDECFIAGMNDHVAKPVSQDKIVAILTKWLPIR</sequence>
<comment type="caution">
    <text evidence="4">The sequence shown here is derived from an EMBL/GenBank/DDBJ whole genome shotgun (WGS) entry which is preliminary data.</text>
</comment>
<dbReference type="Proteomes" id="UP000604161">
    <property type="component" value="Unassembled WGS sequence"/>
</dbReference>
<evidence type="ECO:0000256" key="1">
    <source>
        <dbReference type="ARBA" id="ARBA00022553"/>
    </source>
</evidence>
<dbReference type="InterPro" id="IPR001789">
    <property type="entry name" value="Sig_transdc_resp-reg_receiver"/>
</dbReference>
<organism evidence="4 5">
    <name type="scientific">Marinomonas colpomeniae</name>
    <dbReference type="NCBI Taxonomy" id="2774408"/>
    <lineage>
        <taxon>Bacteria</taxon>
        <taxon>Pseudomonadati</taxon>
        <taxon>Pseudomonadota</taxon>
        <taxon>Gammaproteobacteria</taxon>
        <taxon>Oceanospirillales</taxon>
        <taxon>Oceanospirillaceae</taxon>
        <taxon>Marinomonas</taxon>
    </lineage>
</organism>